<evidence type="ECO:0000256" key="2">
    <source>
        <dbReference type="ARBA" id="ARBA00022801"/>
    </source>
</evidence>
<proteinExistence type="inferred from homology"/>
<reference evidence="5" key="1">
    <citation type="journal article" date="2019" name="Int. J. Syst. Evol. Microbiol.">
        <title>The Global Catalogue of Microorganisms (GCM) 10K type strain sequencing project: providing services to taxonomists for standard genome sequencing and annotation.</title>
        <authorList>
            <consortium name="The Broad Institute Genomics Platform"/>
            <consortium name="The Broad Institute Genome Sequencing Center for Infectious Disease"/>
            <person name="Wu L."/>
            <person name="Ma J."/>
        </authorList>
    </citation>
    <scope>NUCLEOTIDE SEQUENCE [LARGE SCALE GENOMIC DNA]</scope>
    <source>
        <strain evidence="5">CGMCC 1.16226</strain>
    </source>
</reference>
<dbReference type="RefSeq" id="WP_379026257.1">
    <property type="nucleotide sequence ID" value="NZ_JBHUGY010000064.1"/>
</dbReference>
<dbReference type="PANTHER" id="PTHR32494">
    <property type="entry name" value="ALLANTOATE DEIMINASE-RELATED"/>
    <property type="match status" value="1"/>
</dbReference>
<dbReference type="Gene3D" id="3.40.630.10">
    <property type="entry name" value="Zn peptidases"/>
    <property type="match status" value="1"/>
</dbReference>
<dbReference type="InterPro" id="IPR036264">
    <property type="entry name" value="Bact_exopeptidase_dim_dom"/>
</dbReference>
<dbReference type="SUPFAM" id="SSF55031">
    <property type="entry name" value="Bacterial exopeptidase dimerisation domain"/>
    <property type="match status" value="1"/>
</dbReference>
<gene>
    <name evidence="4" type="ORF">ACFSQT_33895</name>
</gene>
<dbReference type="Proteomes" id="UP001597349">
    <property type="component" value="Unassembled WGS sequence"/>
</dbReference>
<dbReference type="InterPro" id="IPR011650">
    <property type="entry name" value="Peptidase_M20_dimer"/>
</dbReference>
<keyword evidence="5" id="KW-1185">Reference proteome</keyword>
<dbReference type="InterPro" id="IPR002933">
    <property type="entry name" value="Peptidase_M20"/>
</dbReference>
<organism evidence="4 5">
    <name type="scientific">Mesorhizobium calcicola</name>
    <dbReference type="NCBI Taxonomy" id="1300310"/>
    <lineage>
        <taxon>Bacteria</taxon>
        <taxon>Pseudomonadati</taxon>
        <taxon>Pseudomonadota</taxon>
        <taxon>Alphaproteobacteria</taxon>
        <taxon>Hyphomicrobiales</taxon>
        <taxon>Phyllobacteriaceae</taxon>
        <taxon>Mesorhizobium</taxon>
    </lineage>
</organism>
<evidence type="ECO:0000313" key="4">
    <source>
        <dbReference type="EMBL" id="MFD2057901.1"/>
    </source>
</evidence>
<keyword evidence="2 4" id="KW-0378">Hydrolase</keyword>
<dbReference type="Gene3D" id="3.30.70.360">
    <property type="match status" value="1"/>
</dbReference>
<dbReference type="NCBIfam" id="TIGR01879">
    <property type="entry name" value="hydantase"/>
    <property type="match status" value="1"/>
</dbReference>
<comment type="similarity">
    <text evidence="1">Belongs to the peptidase M20 family.</text>
</comment>
<dbReference type="SUPFAM" id="SSF53187">
    <property type="entry name" value="Zn-dependent exopeptidases"/>
    <property type="match status" value="1"/>
</dbReference>
<comment type="caution">
    <text evidence="4">The sequence shown here is derived from an EMBL/GenBank/DDBJ whole genome shotgun (WGS) entry which is preliminary data.</text>
</comment>
<sequence>MIGVDAQRLLGRIRELGTVGRDGEGRLIRLAASDTDKQGRDLLVGWLRQAGLDIAIDRVGNIFGIWQSADNAGQAPLLIGSHIDTVIDAGIYDGCYGVLAGLEVIEMLMASGFSPLRPIAVAAFTNEEGVRYTPDMMGSLVHAGGIGVETVLAAVGTDDSVLGQELARIGYAGDKEPGFLKPHAYLELHIEQGPVLEREGLPIGAVENLQGISWQRITIDGVANHAGTTPMSMRSDAGHAAARVITFLHDRAKASNTPTVATIGTMRFEPNAINVIPSRAVFTVDLRDPDEQRLQAEEVALAAYLEQLAAAENVTVSVERLARFEPVLFDIRIVELIEAAAKSRGLGAKRMTSGAGHDAQMMARIAPAAMIFVPSAGGISHSPREHTEDAELVAGANILLDVITQLAK</sequence>
<dbReference type="Pfam" id="PF07687">
    <property type="entry name" value="M20_dimer"/>
    <property type="match status" value="1"/>
</dbReference>
<dbReference type="PANTHER" id="PTHR32494:SF5">
    <property type="entry name" value="ALLANTOATE AMIDOHYDROLASE"/>
    <property type="match status" value="1"/>
</dbReference>
<protein>
    <submittedName>
        <fullName evidence="4">Zn-dependent hydrolase</fullName>
    </submittedName>
</protein>
<dbReference type="InterPro" id="IPR010158">
    <property type="entry name" value="Amidase_Cbmase"/>
</dbReference>
<dbReference type="GO" id="GO:0016787">
    <property type="term" value="F:hydrolase activity"/>
    <property type="evidence" value="ECO:0007669"/>
    <property type="project" value="UniProtKB-KW"/>
</dbReference>
<dbReference type="EMBL" id="JBHUGY010000064">
    <property type="protein sequence ID" value="MFD2057901.1"/>
    <property type="molecule type" value="Genomic_DNA"/>
</dbReference>
<dbReference type="Pfam" id="PF01546">
    <property type="entry name" value="Peptidase_M20"/>
    <property type="match status" value="1"/>
</dbReference>
<dbReference type="PIRSF" id="PIRSF001235">
    <property type="entry name" value="Amidase_carbamoylase"/>
    <property type="match status" value="1"/>
</dbReference>
<feature type="domain" description="Peptidase M20 dimerisation" evidence="3">
    <location>
        <begin position="210"/>
        <end position="310"/>
    </location>
</feature>
<evidence type="ECO:0000313" key="5">
    <source>
        <dbReference type="Proteomes" id="UP001597349"/>
    </source>
</evidence>
<name>A0ABW4WP11_9HYPH</name>
<evidence type="ECO:0000256" key="1">
    <source>
        <dbReference type="ARBA" id="ARBA00006153"/>
    </source>
</evidence>
<dbReference type="CDD" id="cd03884">
    <property type="entry name" value="M20_bAS"/>
    <property type="match status" value="1"/>
</dbReference>
<evidence type="ECO:0000259" key="3">
    <source>
        <dbReference type="Pfam" id="PF07687"/>
    </source>
</evidence>
<dbReference type="NCBIfam" id="NF006771">
    <property type="entry name" value="PRK09290.1-5"/>
    <property type="match status" value="1"/>
</dbReference>
<accession>A0ABW4WP11</accession>